<dbReference type="Gene3D" id="2.40.10.220">
    <property type="entry name" value="predicted glycosyltransferase like domains"/>
    <property type="match status" value="1"/>
</dbReference>
<dbReference type="GO" id="GO:0016020">
    <property type="term" value="C:membrane"/>
    <property type="evidence" value="ECO:0007669"/>
    <property type="project" value="InterPro"/>
</dbReference>
<evidence type="ECO:0000256" key="1">
    <source>
        <dbReference type="ARBA" id="ARBA00023224"/>
    </source>
</evidence>
<dbReference type="PANTHER" id="PTHR32089:SF112">
    <property type="entry name" value="LYSOZYME-LIKE PROTEIN-RELATED"/>
    <property type="match status" value="1"/>
</dbReference>
<evidence type="ECO:0000256" key="2">
    <source>
        <dbReference type="ARBA" id="ARBA00029447"/>
    </source>
</evidence>
<dbReference type="InterPro" id="IPR009875">
    <property type="entry name" value="PilZ_domain"/>
</dbReference>
<dbReference type="GO" id="GO:0006935">
    <property type="term" value="P:chemotaxis"/>
    <property type="evidence" value="ECO:0007669"/>
    <property type="project" value="InterPro"/>
</dbReference>
<dbReference type="GO" id="GO:0004888">
    <property type="term" value="F:transmembrane signaling receptor activity"/>
    <property type="evidence" value="ECO:0007669"/>
    <property type="project" value="InterPro"/>
</dbReference>
<dbReference type="EMBL" id="RYFI01000005">
    <property type="protein sequence ID" value="RXF74051.1"/>
    <property type="molecule type" value="Genomic_DNA"/>
</dbReference>
<dbReference type="Proteomes" id="UP000289708">
    <property type="component" value="Unassembled WGS sequence"/>
</dbReference>
<evidence type="ECO:0000313" key="5">
    <source>
        <dbReference type="EMBL" id="RXF74051.1"/>
    </source>
</evidence>
<dbReference type="GO" id="GO:0035438">
    <property type="term" value="F:cyclic-di-GMP binding"/>
    <property type="evidence" value="ECO:0007669"/>
    <property type="project" value="InterPro"/>
</dbReference>
<dbReference type="AlphaFoldDB" id="A0A4Q0MK02"/>
<dbReference type="Pfam" id="PF07238">
    <property type="entry name" value="PilZ"/>
    <property type="match status" value="1"/>
</dbReference>
<comment type="similarity">
    <text evidence="2">Belongs to the methyl-accepting chemotaxis (MCP) protein family.</text>
</comment>
<gene>
    <name evidence="5" type="ORF">EK403_06670</name>
</gene>
<dbReference type="SUPFAM" id="SSF141371">
    <property type="entry name" value="PilZ domain-like"/>
    <property type="match status" value="1"/>
</dbReference>
<dbReference type="PROSITE" id="PS50111">
    <property type="entry name" value="CHEMOTAXIS_TRANSDUC_2"/>
    <property type="match status" value="1"/>
</dbReference>
<evidence type="ECO:0000313" key="6">
    <source>
        <dbReference type="Proteomes" id="UP000289708"/>
    </source>
</evidence>
<keyword evidence="6" id="KW-1185">Reference proteome</keyword>
<sequence length="590" mass="61683">MASLRAMRANFLDISWLRSGKESAATSFVAPPANDVAPPAPASPQARRGEGLDLIEADVLSAISSVGGSITASRAGAVDMRQGLAAIRGQTGALADAAREACAATAELVERTGGLCSTSSEIEAAMTTASSFLDNAGDRGIEARALIAALAEAGDEIAGIVDAISAVAAQTSLLALNATIEAARAGDAGRGFAVVAKEVKSLAIETAKAVEDVQSRVARLREGAKSSAAAIESAASAIDSVRPAFATVRGVADSQAETVMRIVDEAARASELAATVSGEAGAVSAATLGLDEQAVATERAAAHAADEAVGLGRRFTAVIRQSEIGDRRRFDRYPVELDVRLGDGRVTRTVDLSEGGALLAAPAGHPLAAGARLLLDVDGVGALAARLANVSPMGLHCAFEAPAPEQAARLKAKLGEVEAHYAPLVSRAKDVAGRLAALMEQALEDGRLSEAQLFDADYRPVEGSDPAQFWTAAVEPLVRLLSPTLEAELAQDPAMIFCIVTDRNGFLPVHNRRYSKPQRAGDPTWNNANCRNQRIFDDRTGITAARSSRPATVQAYRRELGDQVVMVREIDAPIRIRDRHWGACRTAYRF</sequence>
<dbReference type="Pfam" id="PF00015">
    <property type="entry name" value="MCPsignal"/>
    <property type="match status" value="1"/>
</dbReference>
<dbReference type="InterPro" id="IPR004090">
    <property type="entry name" value="Chemotax_Me-accpt_rcpt"/>
</dbReference>
<accession>A0A4Q0MK02</accession>
<reference evidence="5 6" key="1">
    <citation type="submission" date="2018-12" db="EMBL/GenBank/DDBJ databases">
        <title>bacterium Hansschlegelia zhihuaiae S113.</title>
        <authorList>
            <person name="He J."/>
        </authorList>
    </citation>
    <scope>NUCLEOTIDE SEQUENCE [LARGE SCALE GENOMIC DNA]</scope>
    <source>
        <strain evidence="5 6">S 113</strain>
    </source>
</reference>
<evidence type="ECO:0000259" key="4">
    <source>
        <dbReference type="PROSITE" id="PS50111"/>
    </source>
</evidence>
<proteinExistence type="inferred from homology"/>
<comment type="caution">
    <text evidence="5">The sequence shown here is derived from an EMBL/GenBank/DDBJ whole genome shotgun (WGS) entry which is preliminary data.</text>
</comment>
<keyword evidence="1 3" id="KW-0807">Transducer</keyword>
<dbReference type="OrthoDB" id="2489132at2"/>
<evidence type="ECO:0000256" key="3">
    <source>
        <dbReference type="PROSITE-ProRule" id="PRU00284"/>
    </source>
</evidence>
<dbReference type="GO" id="GO:0007165">
    <property type="term" value="P:signal transduction"/>
    <property type="evidence" value="ECO:0007669"/>
    <property type="project" value="UniProtKB-KW"/>
</dbReference>
<dbReference type="InterPro" id="IPR004089">
    <property type="entry name" value="MCPsignal_dom"/>
</dbReference>
<feature type="domain" description="Methyl-accepting transducer" evidence="4">
    <location>
        <begin position="69"/>
        <end position="294"/>
    </location>
</feature>
<name>A0A4Q0MK02_9HYPH</name>
<dbReference type="PANTHER" id="PTHR32089">
    <property type="entry name" value="METHYL-ACCEPTING CHEMOTAXIS PROTEIN MCPB"/>
    <property type="match status" value="1"/>
</dbReference>
<dbReference type="SUPFAM" id="SSF58104">
    <property type="entry name" value="Methyl-accepting chemotaxis protein (MCP) signaling domain"/>
    <property type="match status" value="1"/>
</dbReference>
<dbReference type="PRINTS" id="PR00260">
    <property type="entry name" value="CHEMTRNSDUCR"/>
</dbReference>
<protein>
    <recommendedName>
        <fullName evidence="4">Methyl-accepting transducer domain-containing protein</fullName>
    </recommendedName>
</protein>
<dbReference type="SMART" id="SM00283">
    <property type="entry name" value="MA"/>
    <property type="match status" value="1"/>
</dbReference>
<organism evidence="5 6">
    <name type="scientific">Hansschlegelia zhihuaiae</name>
    <dbReference type="NCBI Taxonomy" id="405005"/>
    <lineage>
        <taxon>Bacteria</taxon>
        <taxon>Pseudomonadati</taxon>
        <taxon>Pseudomonadota</taxon>
        <taxon>Alphaproteobacteria</taxon>
        <taxon>Hyphomicrobiales</taxon>
        <taxon>Methylopilaceae</taxon>
        <taxon>Hansschlegelia</taxon>
    </lineage>
</organism>
<dbReference type="Gene3D" id="1.10.287.950">
    <property type="entry name" value="Methyl-accepting chemotaxis protein"/>
    <property type="match status" value="1"/>
</dbReference>